<reference evidence="3" key="3">
    <citation type="submission" date="2025-08" db="UniProtKB">
        <authorList>
            <consortium name="Ensembl"/>
        </authorList>
    </citation>
    <scope>IDENTIFICATION</scope>
</reference>
<accession>A0A3B1KHW2</accession>
<reference evidence="3" key="4">
    <citation type="submission" date="2025-09" db="UniProtKB">
        <authorList>
            <consortium name="Ensembl"/>
        </authorList>
    </citation>
    <scope>IDENTIFICATION</scope>
</reference>
<dbReference type="AlphaFoldDB" id="A0A3B1KHW2"/>
<feature type="compositionally biased region" description="Basic and acidic residues" evidence="1">
    <location>
        <begin position="56"/>
        <end position="70"/>
    </location>
</feature>
<keyword evidence="4" id="KW-1185">Reference proteome</keyword>
<keyword evidence="2" id="KW-0812">Transmembrane</keyword>
<dbReference type="GeneTree" id="ENSGT01150000287523"/>
<dbReference type="STRING" id="7994.ENSAMXP00000053600"/>
<reference evidence="4" key="2">
    <citation type="journal article" date="2014" name="Nat. Commun.">
        <title>The cavefish genome reveals candidate genes for eye loss.</title>
        <authorList>
            <person name="McGaugh S.E."/>
            <person name="Gross J.B."/>
            <person name="Aken B."/>
            <person name="Blin M."/>
            <person name="Borowsky R."/>
            <person name="Chalopin D."/>
            <person name="Hinaux H."/>
            <person name="Jeffery W.R."/>
            <person name="Keene A."/>
            <person name="Ma L."/>
            <person name="Minx P."/>
            <person name="Murphy D."/>
            <person name="O'Quin K.E."/>
            <person name="Retaux S."/>
            <person name="Rohner N."/>
            <person name="Searle S.M."/>
            <person name="Stahl B.A."/>
            <person name="Tabin C."/>
            <person name="Volff J.N."/>
            <person name="Yoshizawa M."/>
            <person name="Warren W.C."/>
        </authorList>
    </citation>
    <scope>NUCLEOTIDE SEQUENCE [LARGE SCALE GENOMIC DNA]</scope>
    <source>
        <strain evidence="4">female</strain>
    </source>
</reference>
<keyword evidence="2" id="KW-0472">Membrane</keyword>
<evidence type="ECO:0000256" key="2">
    <source>
        <dbReference type="SAM" id="Phobius"/>
    </source>
</evidence>
<dbReference type="Proteomes" id="UP000018467">
    <property type="component" value="Unassembled WGS sequence"/>
</dbReference>
<evidence type="ECO:0000313" key="4">
    <source>
        <dbReference type="Proteomes" id="UP000018467"/>
    </source>
</evidence>
<proteinExistence type="predicted"/>
<reference evidence="4" key="1">
    <citation type="submission" date="2013-03" db="EMBL/GenBank/DDBJ databases">
        <authorList>
            <person name="Jeffery W."/>
            <person name="Warren W."/>
            <person name="Wilson R.K."/>
        </authorList>
    </citation>
    <scope>NUCLEOTIDE SEQUENCE</scope>
    <source>
        <strain evidence="4">female</strain>
    </source>
</reference>
<protein>
    <submittedName>
        <fullName evidence="3">Uncharacterized protein</fullName>
    </submittedName>
</protein>
<feature type="region of interest" description="Disordered" evidence="1">
    <location>
        <begin position="51"/>
        <end position="74"/>
    </location>
</feature>
<dbReference type="Ensembl" id="ENSAMXT00000057770.1">
    <property type="protein sequence ID" value="ENSAMXP00000053600.1"/>
    <property type="gene ID" value="ENSAMXG00000038657.1"/>
</dbReference>
<name>A0A3B1KHW2_ASTMX</name>
<dbReference type="Bgee" id="ENSAMXG00000038657">
    <property type="expression patterns" value="Expressed in embryo and 1 other cell type or tissue"/>
</dbReference>
<evidence type="ECO:0000256" key="1">
    <source>
        <dbReference type="SAM" id="MobiDB-lite"/>
    </source>
</evidence>
<keyword evidence="2" id="KW-1133">Transmembrane helix</keyword>
<dbReference type="InParanoid" id="A0A3B1KHW2"/>
<organism evidence="3 4">
    <name type="scientific">Astyanax mexicanus</name>
    <name type="common">Blind cave fish</name>
    <name type="synonym">Astyanax fasciatus mexicanus</name>
    <dbReference type="NCBI Taxonomy" id="7994"/>
    <lineage>
        <taxon>Eukaryota</taxon>
        <taxon>Metazoa</taxon>
        <taxon>Chordata</taxon>
        <taxon>Craniata</taxon>
        <taxon>Vertebrata</taxon>
        <taxon>Euteleostomi</taxon>
        <taxon>Actinopterygii</taxon>
        <taxon>Neopterygii</taxon>
        <taxon>Teleostei</taxon>
        <taxon>Ostariophysi</taxon>
        <taxon>Characiformes</taxon>
        <taxon>Characoidei</taxon>
        <taxon>Acestrorhamphidae</taxon>
        <taxon>Acestrorhamphinae</taxon>
        <taxon>Astyanax</taxon>
    </lineage>
</organism>
<evidence type="ECO:0000313" key="3">
    <source>
        <dbReference type="Ensembl" id="ENSAMXP00000053600.1"/>
    </source>
</evidence>
<feature type="transmembrane region" description="Helical" evidence="2">
    <location>
        <begin position="109"/>
        <end position="126"/>
    </location>
</feature>
<sequence>LHSSKHSDKLQGPQADVGDGEDAVVADIGAAGLSGVAHKVFVLVAPNALRRHHEHQHPEDEHHGQPDASKHGGVLVDPTQECACSEQKIVGVSNKVAAVSGSERMVIKCNYLFIVLLLFAFIKPVLV</sequence>